<organism evidence="7 8">
    <name type="scientific">Sinorhizobium psoraleae</name>
    <dbReference type="NCBI Taxonomy" id="520838"/>
    <lineage>
        <taxon>Bacteria</taxon>
        <taxon>Pseudomonadati</taxon>
        <taxon>Pseudomonadota</taxon>
        <taxon>Alphaproteobacteria</taxon>
        <taxon>Hyphomicrobiales</taxon>
        <taxon>Rhizobiaceae</taxon>
        <taxon>Sinorhizobium/Ensifer group</taxon>
        <taxon>Sinorhizobium</taxon>
    </lineage>
</organism>
<dbReference type="InterPro" id="IPR002549">
    <property type="entry name" value="AI-2E-like"/>
</dbReference>
<protein>
    <submittedName>
        <fullName evidence="7">AI-2E family transporter</fullName>
    </submittedName>
</protein>
<gene>
    <name evidence="7" type="ORF">O3W52_32400</name>
</gene>
<evidence type="ECO:0000313" key="7">
    <source>
        <dbReference type="EMBL" id="MCZ4094405.1"/>
    </source>
</evidence>
<feature type="transmembrane region" description="Helical" evidence="6">
    <location>
        <begin position="316"/>
        <end position="346"/>
    </location>
</feature>
<evidence type="ECO:0000256" key="3">
    <source>
        <dbReference type="ARBA" id="ARBA00022692"/>
    </source>
</evidence>
<dbReference type="PANTHER" id="PTHR21716:SF4">
    <property type="entry name" value="TRANSMEMBRANE PROTEIN 245"/>
    <property type="match status" value="1"/>
</dbReference>
<feature type="transmembrane region" description="Helical" evidence="6">
    <location>
        <begin position="24"/>
        <end position="42"/>
    </location>
</feature>
<comment type="similarity">
    <text evidence="2">Belongs to the autoinducer-2 exporter (AI-2E) (TC 2.A.86) family.</text>
</comment>
<evidence type="ECO:0000256" key="2">
    <source>
        <dbReference type="ARBA" id="ARBA00009773"/>
    </source>
</evidence>
<dbReference type="Proteomes" id="UP001079430">
    <property type="component" value="Unassembled WGS sequence"/>
</dbReference>
<comment type="caution">
    <text evidence="7">The sequence shown here is derived from an EMBL/GenBank/DDBJ whole genome shotgun (WGS) entry which is preliminary data.</text>
</comment>
<keyword evidence="5 6" id="KW-0472">Membrane</keyword>
<feature type="transmembrane region" description="Helical" evidence="6">
    <location>
        <begin position="283"/>
        <end position="304"/>
    </location>
</feature>
<evidence type="ECO:0000256" key="4">
    <source>
        <dbReference type="ARBA" id="ARBA00022989"/>
    </source>
</evidence>
<keyword evidence="3 6" id="KW-0812">Transmembrane</keyword>
<accession>A0ABT4KR13</accession>
<feature type="transmembrane region" description="Helical" evidence="6">
    <location>
        <begin position="75"/>
        <end position="96"/>
    </location>
</feature>
<feature type="transmembrane region" description="Helical" evidence="6">
    <location>
        <begin position="159"/>
        <end position="182"/>
    </location>
</feature>
<sequence length="357" mass="38605">MAKNVSVQATIAPDRLLTTRRSRAVVLLIAFAVGAVVCYLLAVPFLPALTWALVLAIMFHPLHRRILKDLRYPGLAAATTVVVAAFIVVVPITFVAERLVNEAARGAQIVADALRSGNWREALASYPRIAPVFLWMETQLDLAGLAGNAATLLTNYSALFVRGSVAQIINVVLTFYFLFYLLRDGREAQAMLKNFSPLAPEEMNRLFLCVSSTVYAVIFGTFAVAAVQGTLGGLIFWLLGLPSPLVWGMIMGLLAIMPVLGAFIVWVPAALSLALSGEWEKALVLVAWGAGVVATVDNLLYPILVGDRLKLHTVVAFIGMIGGIIVFGPAGVVIGPVIFTVMLLLLDIWREHNRESQ</sequence>
<feature type="transmembrane region" description="Helical" evidence="6">
    <location>
        <begin position="213"/>
        <end position="239"/>
    </location>
</feature>
<keyword evidence="4 6" id="KW-1133">Transmembrane helix</keyword>
<feature type="transmembrane region" description="Helical" evidence="6">
    <location>
        <begin position="245"/>
        <end position="271"/>
    </location>
</feature>
<reference evidence="7" key="1">
    <citation type="submission" date="2022-10" db="EMBL/GenBank/DDBJ databases">
        <title>Whole genome sequencing of three plant growth promoting bacteria isolated from Vachellia tortilis subsp. raddiana in Morocco.</title>
        <authorList>
            <person name="Hnini M."/>
            <person name="Zouagui R."/>
            <person name="Zouagui H."/>
            <person name="Chemao Elfihri M.-W."/>
            <person name="Ibrahimi A."/>
            <person name="Sbabou L."/>
            <person name="Aurag J."/>
        </authorList>
    </citation>
    <scope>NUCLEOTIDE SEQUENCE</scope>
    <source>
        <strain evidence="7">LMR678</strain>
    </source>
</reference>
<dbReference type="Pfam" id="PF01594">
    <property type="entry name" value="AI-2E_transport"/>
    <property type="match status" value="1"/>
</dbReference>
<dbReference type="RefSeq" id="WP_269286444.1">
    <property type="nucleotide sequence ID" value="NZ_JAPVOI010000006.1"/>
</dbReference>
<keyword evidence="8" id="KW-1185">Reference proteome</keyword>
<evidence type="ECO:0000256" key="5">
    <source>
        <dbReference type="ARBA" id="ARBA00023136"/>
    </source>
</evidence>
<proteinExistence type="inferred from homology"/>
<evidence type="ECO:0000256" key="6">
    <source>
        <dbReference type="SAM" id="Phobius"/>
    </source>
</evidence>
<dbReference type="EMBL" id="JAPVOI010000006">
    <property type="protein sequence ID" value="MCZ4094405.1"/>
    <property type="molecule type" value="Genomic_DNA"/>
</dbReference>
<evidence type="ECO:0000256" key="1">
    <source>
        <dbReference type="ARBA" id="ARBA00004141"/>
    </source>
</evidence>
<evidence type="ECO:0000313" key="8">
    <source>
        <dbReference type="Proteomes" id="UP001079430"/>
    </source>
</evidence>
<name>A0ABT4KR13_9HYPH</name>
<comment type="subcellular location">
    <subcellularLocation>
        <location evidence="1">Membrane</location>
        <topology evidence="1">Multi-pass membrane protein</topology>
    </subcellularLocation>
</comment>
<dbReference type="PANTHER" id="PTHR21716">
    <property type="entry name" value="TRANSMEMBRANE PROTEIN"/>
    <property type="match status" value="1"/>
</dbReference>